<dbReference type="EnsemblPlants" id="PNT74963">
    <property type="protein sequence ID" value="PNT74963"/>
    <property type="gene ID" value="BRADI_1g25297v3"/>
</dbReference>
<dbReference type="GO" id="GO:0005634">
    <property type="term" value="C:nucleus"/>
    <property type="evidence" value="ECO:0007669"/>
    <property type="project" value="UniProtKB-SubCell"/>
</dbReference>
<dbReference type="GO" id="GO:0045944">
    <property type="term" value="P:positive regulation of transcription by RNA polymerase II"/>
    <property type="evidence" value="ECO:0007669"/>
    <property type="project" value="InterPro"/>
</dbReference>
<dbReference type="AlphaFoldDB" id="A0A2K2DL16"/>
<evidence type="ECO:0000256" key="5">
    <source>
        <dbReference type="ARBA" id="ARBA00023242"/>
    </source>
</evidence>
<evidence type="ECO:0000313" key="7">
    <source>
        <dbReference type="EMBL" id="PNT74963.1"/>
    </source>
</evidence>
<dbReference type="PANTHER" id="PTHR48019">
    <property type="entry name" value="SERUM RESPONSE FACTOR HOMOLOG"/>
    <property type="match status" value="1"/>
</dbReference>
<keyword evidence="5" id="KW-0539">Nucleus</keyword>
<evidence type="ECO:0000259" key="6">
    <source>
        <dbReference type="PROSITE" id="PS50066"/>
    </source>
</evidence>
<dbReference type="GO" id="GO:0006357">
    <property type="term" value="P:regulation of transcription by RNA polymerase II"/>
    <property type="evidence" value="ECO:0000318"/>
    <property type="project" value="GO_Central"/>
</dbReference>
<evidence type="ECO:0000313" key="8">
    <source>
        <dbReference type="EnsemblPlants" id="PNT74963"/>
    </source>
</evidence>
<dbReference type="GeneID" id="112268490"/>
<dbReference type="PRINTS" id="PR00404">
    <property type="entry name" value="MADSDOMAIN"/>
</dbReference>
<keyword evidence="3" id="KW-0238">DNA-binding</keyword>
<dbReference type="Pfam" id="PF00319">
    <property type="entry name" value="SRF-TF"/>
    <property type="match status" value="1"/>
</dbReference>
<keyword evidence="4" id="KW-0804">Transcription</keyword>
<evidence type="ECO:0000256" key="2">
    <source>
        <dbReference type="ARBA" id="ARBA00023015"/>
    </source>
</evidence>
<dbReference type="GO" id="GO:0000981">
    <property type="term" value="F:DNA-binding transcription factor activity, RNA polymerase II-specific"/>
    <property type="evidence" value="ECO:0000318"/>
    <property type="project" value="GO_Central"/>
</dbReference>
<dbReference type="InterPro" id="IPR002100">
    <property type="entry name" value="TF_MADSbox"/>
</dbReference>
<dbReference type="GO" id="GO:0046983">
    <property type="term" value="F:protein dimerization activity"/>
    <property type="evidence" value="ECO:0007669"/>
    <property type="project" value="InterPro"/>
</dbReference>
<dbReference type="InterPro" id="IPR050142">
    <property type="entry name" value="MADS-box/MEF2_TF"/>
</dbReference>
<proteinExistence type="predicted"/>
<gene>
    <name evidence="8" type="primary">LOC112268490</name>
    <name evidence="7" type="ORF">BRADI_1g25297v3</name>
</gene>
<dbReference type="RefSeq" id="XP_024313046.1">
    <property type="nucleotide sequence ID" value="XM_024457278.1"/>
</dbReference>
<dbReference type="PROSITE" id="PS50066">
    <property type="entry name" value="MADS_BOX_2"/>
    <property type="match status" value="1"/>
</dbReference>
<keyword evidence="2" id="KW-0805">Transcription regulation</keyword>
<dbReference type="GO" id="GO:0000978">
    <property type="term" value="F:RNA polymerase II cis-regulatory region sequence-specific DNA binding"/>
    <property type="evidence" value="ECO:0000318"/>
    <property type="project" value="GO_Central"/>
</dbReference>
<dbReference type="Gene3D" id="3.40.1810.10">
    <property type="entry name" value="Transcription factor, MADS-box"/>
    <property type="match status" value="1"/>
</dbReference>
<dbReference type="OrthoDB" id="688912at2759"/>
<accession>A0A2K2DL16</accession>
<comment type="subcellular location">
    <subcellularLocation>
        <location evidence="1">Nucleus</location>
    </subcellularLocation>
</comment>
<dbReference type="STRING" id="15368.A0A2K2DL16"/>
<dbReference type="EMBL" id="CM000880">
    <property type="protein sequence ID" value="PNT74963.1"/>
    <property type="molecule type" value="Genomic_DNA"/>
</dbReference>
<organism evidence="7">
    <name type="scientific">Brachypodium distachyon</name>
    <name type="common">Purple false brome</name>
    <name type="synonym">Trachynia distachya</name>
    <dbReference type="NCBI Taxonomy" id="15368"/>
    <lineage>
        <taxon>Eukaryota</taxon>
        <taxon>Viridiplantae</taxon>
        <taxon>Streptophyta</taxon>
        <taxon>Embryophyta</taxon>
        <taxon>Tracheophyta</taxon>
        <taxon>Spermatophyta</taxon>
        <taxon>Magnoliopsida</taxon>
        <taxon>Liliopsida</taxon>
        <taxon>Poales</taxon>
        <taxon>Poaceae</taxon>
        <taxon>BOP clade</taxon>
        <taxon>Pooideae</taxon>
        <taxon>Stipodae</taxon>
        <taxon>Brachypodieae</taxon>
        <taxon>Brachypodium</taxon>
    </lineage>
</organism>
<evidence type="ECO:0000256" key="1">
    <source>
        <dbReference type="ARBA" id="ARBA00004123"/>
    </source>
</evidence>
<evidence type="ECO:0000256" key="4">
    <source>
        <dbReference type="ARBA" id="ARBA00023163"/>
    </source>
</evidence>
<dbReference type="SMART" id="SM00432">
    <property type="entry name" value="MADS"/>
    <property type="match status" value="1"/>
</dbReference>
<reference evidence="7" key="2">
    <citation type="submission" date="2017-06" db="EMBL/GenBank/DDBJ databases">
        <title>WGS assembly of Brachypodium distachyon.</title>
        <authorList>
            <consortium name="The International Brachypodium Initiative"/>
            <person name="Lucas S."/>
            <person name="Harmon-Smith M."/>
            <person name="Lail K."/>
            <person name="Tice H."/>
            <person name="Grimwood J."/>
            <person name="Bruce D."/>
            <person name="Barry K."/>
            <person name="Shu S."/>
            <person name="Lindquist E."/>
            <person name="Wang M."/>
            <person name="Pitluck S."/>
            <person name="Vogel J.P."/>
            <person name="Garvin D.F."/>
            <person name="Mockler T.C."/>
            <person name="Schmutz J."/>
            <person name="Rokhsar D."/>
            <person name="Bevan M.W."/>
        </authorList>
    </citation>
    <scope>NUCLEOTIDE SEQUENCE</scope>
    <source>
        <strain evidence="7">Bd21</strain>
    </source>
</reference>
<dbReference type="SUPFAM" id="SSF55455">
    <property type="entry name" value="SRF-like"/>
    <property type="match status" value="1"/>
</dbReference>
<dbReference type="InterPro" id="IPR036879">
    <property type="entry name" value="TF_MADSbox_sf"/>
</dbReference>
<sequence>MARKKVSLRRIPDAGARRTTFRKRRDGLMKKASELATLCNLKACVIVYGEGEAQPHVWPCVAEAVPILHRFKVMPDVEQYKKTVNQEGFLRQRVDKLREQNQKMQRENHERHTMCLLHKAMLGQLPGLMGLTIEEVTSVGWMAKNYRKSIGDRIAELSRQAGLQAPPATYIPSNYMMTMGDPSREEYLQMPQQEMWIDNMRIEGEDLNVLPYSDNGAGPSTTDLGGDLISWAEGFDLDASSSSFTPM</sequence>
<dbReference type="InterPro" id="IPR033897">
    <property type="entry name" value="SRF-like_MADS-box"/>
</dbReference>
<name>A0A2K2DL16_BRADI</name>
<dbReference type="CDD" id="cd00266">
    <property type="entry name" value="MADS_SRF_like"/>
    <property type="match status" value="1"/>
</dbReference>
<keyword evidence="9" id="KW-1185">Reference proteome</keyword>
<feature type="domain" description="MADS-box" evidence="6">
    <location>
        <begin position="1"/>
        <end position="50"/>
    </location>
</feature>
<dbReference type="Proteomes" id="UP000008810">
    <property type="component" value="Chromosome 1"/>
</dbReference>
<evidence type="ECO:0000313" key="9">
    <source>
        <dbReference type="Proteomes" id="UP000008810"/>
    </source>
</evidence>
<dbReference type="Gramene" id="PNT74963">
    <property type="protein sequence ID" value="PNT74963"/>
    <property type="gene ID" value="BRADI_1g25297v3"/>
</dbReference>
<reference evidence="7 8" key="1">
    <citation type="journal article" date="2010" name="Nature">
        <title>Genome sequencing and analysis of the model grass Brachypodium distachyon.</title>
        <authorList>
            <consortium name="International Brachypodium Initiative"/>
        </authorList>
    </citation>
    <scope>NUCLEOTIDE SEQUENCE [LARGE SCALE GENOMIC DNA]</scope>
    <source>
        <strain evidence="7">Bd21</strain>
        <strain evidence="8">cv. Bd21</strain>
    </source>
</reference>
<protein>
    <recommendedName>
        <fullName evidence="6">MADS-box domain-containing protein</fullName>
    </recommendedName>
</protein>
<evidence type="ECO:0000256" key="3">
    <source>
        <dbReference type="ARBA" id="ARBA00023125"/>
    </source>
</evidence>
<reference evidence="8" key="3">
    <citation type="submission" date="2018-08" db="UniProtKB">
        <authorList>
            <consortium name="EnsemblPlants"/>
        </authorList>
    </citation>
    <scope>IDENTIFICATION</scope>
    <source>
        <strain evidence="8">cv. Bd21</strain>
    </source>
</reference>